<sequence length="472" mass="53566">MPPTTLTFQRLCAGSYEACASTVSKYPSPAETLPITLNAYPGRSEFHRVMTVEFTNWKNQRCILTIPAENICFNLLVEDVVYLALTDSNRRTDMTFYIANKKSVMGLISTFTVMDTRDKDTELMETPPQMIRLEPINLWDVTTEMIILRECSDTRQDQFEFFKDLARRRIIIVQGLLDPSSGLSPHQGLRGNYEPDDKWLGYSDNNRMEVSPPQRRSGFFPLKVSKKRRSTSRTHQSPRQGDQGPTDLSNDSGSNPTSPSRQPPRKVSKRHSLGEEDFPIPPQNAGSYHNRKPHGFITRGKKQIYGYYDEVEMGGSQGRRVVSFNSSRRGSNPRIGGRGGGRHMTGRRVVSGPGYSTAHHDENTGGYGPRENIESGEMDDGTSEDPGNTTGDLSSELTYQTSLRDNEFPEIQSLQMGSEVNVSSEVYHPAPPDPDEGDPDYETGRDTSRREYRARRYRRESRDRHPQRRRDH</sequence>
<feature type="compositionally biased region" description="Polar residues" evidence="1">
    <location>
        <begin position="385"/>
        <end position="403"/>
    </location>
</feature>
<evidence type="ECO:0000313" key="2">
    <source>
        <dbReference type="EMBL" id="KAK6498825.1"/>
    </source>
</evidence>
<feature type="compositionally biased region" description="Basic and acidic residues" evidence="1">
    <location>
        <begin position="442"/>
        <end position="451"/>
    </location>
</feature>
<organism evidence="2 3">
    <name type="scientific">Arthrobotrys musiformis</name>
    <dbReference type="NCBI Taxonomy" id="47236"/>
    <lineage>
        <taxon>Eukaryota</taxon>
        <taxon>Fungi</taxon>
        <taxon>Dikarya</taxon>
        <taxon>Ascomycota</taxon>
        <taxon>Pezizomycotina</taxon>
        <taxon>Orbiliomycetes</taxon>
        <taxon>Orbiliales</taxon>
        <taxon>Orbiliaceae</taxon>
        <taxon>Arthrobotrys</taxon>
    </lineage>
</organism>
<gene>
    <name evidence="2" type="ORF">TWF481_011398</name>
</gene>
<accession>A0AAV9VY57</accession>
<feature type="compositionally biased region" description="Polar residues" evidence="1">
    <location>
        <begin position="246"/>
        <end position="260"/>
    </location>
</feature>
<feature type="region of interest" description="Disordered" evidence="1">
    <location>
        <begin position="323"/>
        <end position="472"/>
    </location>
</feature>
<comment type="caution">
    <text evidence="2">The sequence shown here is derived from an EMBL/GenBank/DDBJ whole genome shotgun (WGS) entry which is preliminary data.</text>
</comment>
<dbReference type="Proteomes" id="UP001370758">
    <property type="component" value="Unassembled WGS sequence"/>
</dbReference>
<keyword evidence="3" id="KW-1185">Reference proteome</keyword>
<feature type="region of interest" description="Disordered" evidence="1">
    <location>
        <begin position="204"/>
        <end position="297"/>
    </location>
</feature>
<feature type="compositionally biased region" description="Polar residues" evidence="1">
    <location>
        <begin position="412"/>
        <end position="424"/>
    </location>
</feature>
<name>A0AAV9VY57_9PEZI</name>
<evidence type="ECO:0000256" key="1">
    <source>
        <dbReference type="SAM" id="MobiDB-lite"/>
    </source>
</evidence>
<reference evidence="2 3" key="1">
    <citation type="submission" date="2023-08" db="EMBL/GenBank/DDBJ databases">
        <authorList>
            <person name="Palmer J.M."/>
        </authorList>
    </citation>
    <scope>NUCLEOTIDE SEQUENCE [LARGE SCALE GENOMIC DNA]</scope>
    <source>
        <strain evidence="2 3">TWF481</strain>
    </source>
</reference>
<protein>
    <submittedName>
        <fullName evidence="2">Uncharacterized protein</fullName>
    </submittedName>
</protein>
<evidence type="ECO:0000313" key="3">
    <source>
        <dbReference type="Proteomes" id="UP001370758"/>
    </source>
</evidence>
<proteinExistence type="predicted"/>
<dbReference type="AlphaFoldDB" id="A0AAV9VY57"/>
<feature type="compositionally biased region" description="Acidic residues" evidence="1">
    <location>
        <begin position="374"/>
        <end position="383"/>
    </location>
</feature>
<feature type="compositionally biased region" description="Basic residues" evidence="1">
    <location>
        <begin position="452"/>
        <end position="472"/>
    </location>
</feature>
<dbReference type="EMBL" id="JAVHJL010000008">
    <property type="protein sequence ID" value="KAK6498825.1"/>
    <property type="molecule type" value="Genomic_DNA"/>
</dbReference>